<evidence type="ECO:0000313" key="1">
    <source>
        <dbReference type="EMBL" id="GAG95011.1"/>
    </source>
</evidence>
<comment type="caution">
    <text evidence="1">The sequence shown here is derived from an EMBL/GenBank/DDBJ whole genome shotgun (WGS) entry which is preliminary data.</text>
</comment>
<dbReference type="SUPFAM" id="SSF140914">
    <property type="entry name" value="PriB N-terminal domain-like"/>
    <property type="match status" value="1"/>
</dbReference>
<dbReference type="GO" id="GO:1990077">
    <property type="term" value="C:primosome complex"/>
    <property type="evidence" value="ECO:0007669"/>
    <property type="project" value="UniProtKB-KW"/>
</dbReference>
<proteinExistence type="predicted"/>
<protein>
    <submittedName>
        <fullName evidence="1">Uncharacterized protein</fullName>
    </submittedName>
</protein>
<accession>X1DF40</accession>
<reference evidence="1" key="1">
    <citation type="journal article" date="2014" name="Front. Microbiol.">
        <title>High frequency of phylogenetically diverse reductive dehalogenase-homologous genes in deep subseafloor sedimentary metagenomes.</title>
        <authorList>
            <person name="Kawai M."/>
            <person name="Futagami T."/>
            <person name="Toyoda A."/>
            <person name="Takaki Y."/>
            <person name="Nishi S."/>
            <person name="Hori S."/>
            <person name="Arai W."/>
            <person name="Tsubouchi T."/>
            <person name="Morono Y."/>
            <person name="Uchiyama I."/>
            <person name="Ito T."/>
            <person name="Fujiyama A."/>
            <person name="Inagaki F."/>
            <person name="Takami H."/>
        </authorList>
    </citation>
    <scope>NUCLEOTIDE SEQUENCE</scope>
    <source>
        <strain evidence="1">Expedition CK06-06</strain>
    </source>
</reference>
<dbReference type="GO" id="GO:0046872">
    <property type="term" value="F:metal ion binding"/>
    <property type="evidence" value="ECO:0007669"/>
    <property type="project" value="UniProtKB-KW"/>
</dbReference>
<sequence length="158" mass="18639">MNLKIKYYPEPITYRVNIIKNQRENLTTHFSLHFADYLGLSSNLNDDYRKLVNNALSDGHVFIKSRGINRLIQEFVRNKFIDHKKNKRSSQGSLKEDFLKLNGFKEIYDQILAEWELKKEDFSNANEVKFKDGLDISPFFPPCLKEILLKAREGQNLR</sequence>
<dbReference type="GO" id="GO:0051539">
    <property type="term" value="F:4 iron, 4 sulfur cluster binding"/>
    <property type="evidence" value="ECO:0007669"/>
    <property type="project" value="UniProtKB-KW"/>
</dbReference>
<dbReference type="AlphaFoldDB" id="X1DF40"/>
<organism evidence="1">
    <name type="scientific">marine sediment metagenome</name>
    <dbReference type="NCBI Taxonomy" id="412755"/>
    <lineage>
        <taxon>unclassified sequences</taxon>
        <taxon>metagenomes</taxon>
        <taxon>ecological metagenomes</taxon>
    </lineage>
</organism>
<dbReference type="GO" id="GO:0006269">
    <property type="term" value="P:DNA replication, synthesis of primer"/>
    <property type="evidence" value="ECO:0007669"/>
    <property type="project" value="UniProtKB-KW"/>
</dbReference>
<name>X1DF40_9ZZZZ</name>
<dbReference type="EMBL" id="BART01027598">
    <property type="protein sequence ID" value="GAG95011.1"/>
    <property type="molecule type" value="Genomic_DNA"/>
</dbReference>
<feature type="non-terminal residue" evidence="1">
    <location>
        <position position="158"/>
    </location>
</feature>
<gene>
    <name evidence="1" type="ORF">S01H4_48890</name>
</gene>